<gene>
    <name evidence="1" type="ORF">PRUPE_4G281100</name>
</gene>
<proteinExistence type="predicted"/>
<evidence type="ECO:0000313" key="1">
    <source>
        <dbReference type="EMBL" id="ONI14439.1"/>
    </source>
</evidence>
<sequence length="121" mass="13671">MPPDLPKEGEKTHSLNLDPQTPATNCLSTISFLVSNKITMSGLSLRSCSFTSNLFLLLPRPRIFQLIIFINERNNPFSSRYLFQSPSIPFHPWNYKIYHVFCEPSSSLGATKICPFCASTI</sequence>
<evidence type="ECO:0000313" key="2">
    <source>
        <dbReference type="Proteomes" id="UP000006882"/>
    </source>
</evidence>
<dbReference type="EMBL" id="CM007654">
    <property type="protein sequence ID" value="ONI14439.1"/>
    <property type="molecule type" value="Genomic_DNA"/>
</dbReference>
<reference evidence="1 2" key="1">
    <citation type="journal article" date="2013" name="Nat. Genet.">
        <title>The high-quality draft genome of peach (Prunus persica) identifies unique patterns of genetic diversity, domestication and genome evolution.</title>
        <authorList>
            <consortium name="International Peach Genome Initiative"/>
            <person name="Verde I."/>
            <person name="Abbott A.G."/>
            <person name="Scalabrin S."/>
            <person name="Jung S."/>
            <person name="Shu S."/>
            <person name="Marroni F."/>
            <person name="Zhebentyayeva T."/>
            <person name="Dettori M.T."/>
            <person name="Grimwood J."/>
            <person name="Cattonaro F."/>
            <person name="Zuccolo A."/>
            <person name="Rossini L."/>
            <person name="Jenkins J."/>
            <person name="Vendramin E."/>
            <person name="Meisel L.A."/>
            <person name="Decroocq V."/>
            <person name="Sosinski B."/>
            <person name="Prochnik S."/>
            <person name="Mitros T."/>
            <person name="Policriti A."/>
            <person name="Cipriani G."/>
            <person name="Dondini L."/>
            <person name="Ficklin S."/>
            <person name="Goodstein D.M."/>
            <person name="Xuan P."/>
            <person name="Del Fabbro C."/>
            <person name="Aramini V."/>
            <person name="Copetti D."/>
            <person name="Gonzalez S."/>
            <person name="Horner D.S."/>
            <person name="Falchi R."/>
            <person name="Lucas S."/>
            <person name="Mica E."/>
            <person name="Maldonado J."/>
            <person name="Lazzari B."/>
            <person name="Bielenberg D."/>
            <person name="Pirona R."/>
            <person name="Miculan M."/>
            <person name="Barakat A."/>
            <person name="Testolin R."/>
            <person name="Stella A."/>
            <person name="Tartarini S."/>
            <person name="Tonutti P."/>
            <person name="Arus P."/>
            <person name="Orellana A."/>
            <person name="Wells C."/>
            <person name="Main D."/>
            <person name="Vizzotto G."/>
            <person name="Silva H."/>
            <person name="Salamini F."/>
            <person name="Schmutz J."/>
            <person name="Morgante M."/>
            <person name="Rokhsar D.S."/>
        </authorList>
    </citation>
    <scope>NUCLEOTIDE SEQUENCE [LARGE SCALE GENOMIC DNA]</scope>
    <source>
        <strain evidence="2">cv. Nemared</strain>
    </source>
</reference>
<protein>
    <submittedName>
        <fullName evidence="1">Uncharacterized protein</fullName>
    </submittedName>
</protein>
<organism evidence="1 2">
    <name type="scientific">Prunus persica</name>
    <name type="common">Peach</name>
    <name type="synonym">Amygdalus persica</name>
    <dbReference type="NCBI Taxonomy" id="3760"/>
    <lineage>
        <taxon>Eukaryota</taxon>
        <taxon>Viridiplantae</taxon>
        <taxon>Streptophyta</taxon>
        <taxon>Embryophyta</taxon>
        <taxon>Tracheophyta</taxon>
        <taxon>Spermatophyta</taxon>
        <taxon>Magnoliopsida</taxon>
        <taxon>eudicotyledons</taxon>
        <taxon>Gunneridae</taxon>
        <taxon>Pentapetalae</taxon>
        <taxon>rosids</taxon>
        <taxon>fabids</taxon>
        <taxon>Rosales</taxon>
        <taxon>Rosaceae</taxon>
        <taxon>Amygdaloideae</taxon>
        <taxon>Amygdaleae</taxon>
        <taxon>Prunus</taxon>
    </lineage>
</organism>
<keyword evidence="2" id="KW-1185">Reference proteome</keyword>
<name>A0A251PS84_PRUPE</name>
<accession>A0A251PS84</accession>
<dbReference type="Proteomes" id="UP000006882">
    <property type="component" value="Chromosome G4"/>
</dbReference>
<dbReference type="Gramene" id="ONI14439">
    <property type="protein sequence ID" value="ONI14439"/>
    <property type="gene ID" value="PRUPE_4G281100"/>
</dbReference>
<dbReference type="AlphaFoldDB" id="A0A251PS84"/>